<gene>
    <name evidence="2" type="ORF">FHS27_005757</name>
</gene>
<reference evidence="2 3" key="1">
    <citation type="submission" date="2020-08" db="EMBL/GenBank/DDBJ databases">
        <title>Genomic Encyclopedia of Type Strains, Phase III (KMG-III): the genomes of soil and plant-associated and newly described type strains.</title>
        <authorList>
            <person name="Whitman W."/>
        </authorList>
    </citation>
    <scope>NUCLEOTIDE SEQUENCE [LARGE SCALE GENOMIC DNA]</scope>
    <source>
        <strain evidence="2 3">CECT 8075</strain>
    </source>
</reference>
<dbReference type="InterPro" id="IPR001254">
    <property type="entry name" value="Trypsin_dom"/>
</dbReference>
<dbReference type="GO" id="GO:0006508">
    <property type="term" value="P:proteolysis"/>
    <property type="evidence" value="ECO:0007669"/>
    <property type="project" value="InterPro"/>
</dbReference>
<keyword evidence="3" id="KW-1185">Reference proteome</keyword>
<dbReference type="Gene3D" id="2.40.10.10">
    <property type="entry name" value="Trypsin-like serine proteases"/>
    <property type="match status" value="1"/>
</dbReference>
<protein>
    <recommendedName>
        <fullName evidence="1">Peptidase S1 domain-containing protein</fullName>
    </recommendedName>
</protein>
<dbReference type="GO" id="GO:0004252">
    <property type="term" value="F:serine-type endopeptidase activity"/>
    <property type="evidence" value="ECO:0007669"/>
    <property type="project" value="InterPro"/>
</dbReference>
<evidence type="ECO:0000313" key="2">
    <source>
        <dbReference type="EMBL" id="MBB3209912.1"/>
    </source>
</evidence>
<name>A0A7W5E5Z6_9BACT</name>
<dbReference type="RefSeq" id="WP_184308890.1">
    <property type="nucleotide sequence ID" value="NZ_JACHXU010000029.1"/>
</dbReference>
<sequence>MKPLRASTWSRAFVVSVVLTVFMSGSCNAMIWHRDAQSSRYHEPEGVMTSVVSLHYTPLQVLGGCGVLLNAETVLTAGHAVDGWAVSSIYVRLGDQVRVVQEIMRHPDTKVDLAVIRLADSIGPERSLPIAMGALSQGERVWMGGYGISGPLIENDKNAIAAAAARLNFASGYRTGRFASGYNRITHVGSHRNQIVFDAPGDDSELEEVLPSLFDSGSPVFVQRDGEWRLAGITVTVSNRMSPNYGDRGSHESVHAAHVWLVKVLADR</sequence>
<dbReference type="EMBL" id="JACHXU010000029">
    <property type="protein sequence ID" value="MBB3209912.1"/>
    <property type="molecule type" value="Genomic_DNA"/>
</dbReference>
<evidence type="ECO:0000259" key="1">
    <source>
        <dbReference type="Pfam" id="PF00089"/>
    </source>
</evidence>
<evidence type="ECO:0000313" key="3">
    <source>
        <dbReference type="Proteomes" id="UP000536179"/>
    </source>
</evidence>
<organism evidence="2 3">
    <name type="scientific">Aporhodopirellula rubra</name>
    <dbReference type="NCBI Taxonomy" id="980271"/>
    <lineage>
        <taxon>Bacteria</taxon>
        <taxon>Pseudomonadati</taxon>
        <taxon>Planctomycetota</taxon>
        <taxon>Planctomycetia</taxon>
        <taxon>Pirellulales</taxon>
        <taxon>Pirellulaceae</taxon>
        <taxon>Aporhodopirellula</taxon>
    </lineage>
</organism>
<accession>A0A7W5E5Z6</accession>
<dbReference type="Pfam" id="PF00089">
    <property type="entry name" value="Trypsin"/>
    <property type="match status" value="1"/>
</dbReference>
<dbReference type="Proteomes" id="UP000536179">
    <property type="component" value="Unassembled WGS sequence"/>
</dbReference>
<proteinExistence type="predicted"/>
<dbReference type="InterPro" id="IPR043504">
    <property type="entry name" value="Peptidase_S1_PA_chymotrypsin"/>
</dbReference>
<dbReference type="InterPro" id="IPR009003">
    <property type="entry name" value="Peptidase_S1_PA"/>
</dbReference>
<dbReference type="PROSITE" id="PS51257">
    <property type="entry name" value="PROKAR_LIPOPROTEIN"/>
    <property type="match status" value="1"/>
</dbReference>
<dbReference type="AlphaFoldDB" id="A0A7W5E5Z6"/>
<feature type="domain" description="Peptidase S1" evidence="1">
    <location>
        <begin position="65"/>
        <end position="148"/>
    </location>
</feature>
<dbReference type="SUPFAM" id="SSF50494">
    <property type="entry name" value="Trypsin-like serine proteases"/>
    <property type="match status" value="1"/>
</dbReference>
<comment type="caution">
    <text evidence="2">The sequence shown here is derived from an EMBL/GenBank/DDBJ whole genome shotgun (WGS) entry which is preliminary data.</text>
</comment>